<reference evidence="2" key="1">
    <citation type="submission" date="2023-01" db="EMBL/GenBank/DDBJ databases">
        <title>Genome assembly of the deep-sea coral Lophelia pertusa.</title>
        <authorList>
            <person name="Herrera S."/>
            <person name="Cordes E."/>
        </authorList>
    </citation>
    <scope>NUCLEOTIDE SEQUENCE</scope>
    <source>
        <strain evidence="2">USNM1676648</strain>
        <tissue evidence="2">Polyp</tissue>
    </source>
</reference>
<keyword evidence="3" id="KW-1185">Reference proteome</keyword>
<evidence type="ECO:0000313" key="2">
    <source>
        <dbReference type="EMBL" id="KAJ7386102.1"/>
    </source>
</evidence>
<protein>
    <submittedName>
        <fullName evidence="2">Uncharacterized protein</fullName>
    </submittedName>
</protein>
<evidence type="ECO:0000256" key="1">
    <source>
        <dbReference type="SAM" id="MobiDB-lite"/>
    </source>
</evidence>
<comment type="caution">
    <text evidence="2">The sequence shown here is derived from an EMBL/GenBank/DDBJ whole genome shotgun (WGS) entry which is preliminary data.</text>
</comment>
<dbReference type="Proteomes" id="UP001163046">
    <property type="component" value="Unassembled WGS sequence"/>
</dbReference>
<proteinExistence type="predicted"/>
<sequence length="309" mass="34469">MDQLKINLKPDVDKHDVLMRMSKVSTDTMNWCRKIGEEDGGNHPESQMADYRRAHEIATAAACMSNTLLRIINQFTMAVTHFMAKKKEGTVGDKEIEEEKVDPSYRPKSSDKESQSEGGSVVRNEGAAEEPKEGRKRQKKVNKKEPEESARRQGRVHVKYQKTIEVTREALIADCKTAASSFICAKQLGFQTLTTSSSLAMKYMTHVAQKEFGMDLCKEADINAVEKDKQMETMLALTRDMPARKLGTSPAEEPSSSADGESQRKSNSRKRKMTEEKASGSKSTSPSKFNLTIKPAQGFRGRIGRLGGR</sequence>
<feature type="compositionally biased region" description="Polar residues" evidence="1">
    <location>
        <begin position="280"/>
        <end position="290"/>
    </location>
</feature>
<feature type="region of interest" description="Disordered" evidence="1">
    <location>
        <begin position="90"/>
        <end position="156"/>
    </location>
</feature>
<feature type="compositionally biased region" description="Basic and acidic residues" evidence="1">
    <location>
        <begin position="101"/>
        <end position="115"/>
    </location>
</feature>
<dbReference type="EMBL" id="MU825878">
    <property type="protein sequence ID" value="KAJ7386102.1"/>
    <property type="molecule type" value="Genomic_DNA"/>
</dbReference>
<evidence type="ECO:0000313" key="3">
    <source>
        <dbReference type="Proteomes" id="UP001163046"/>
    </source>
</evidence>
<gene>
    <name evidence="2" type="ORF">OS493_012446</name>
</gene>
<dbReference type="AlphaFoldDB" id="A0A9W9ZQU7"/>
<organism evidence="2 3">
    <name type="scientific">Desmophyllum pertusum</name>
    <dbReference type="NCBI Taxonomy" id="174260"/>
    <lineage>
        <taxon>Eukaryota</taxon>
        <taxon>Metazoa</taxon>
        <taxon>Cnidaria</taxon>
        <taxon>Anthozoa</taxon>
        <taxon>Hexacorallia</taxon>
        <taxon>Scleractinia</taxon>
        <taxon>Caryophylliina</taxon>
        <taxon>Caryophylliidae</taxon>
        <taxon>Desmophyllum</taxon>
    </lineage>
</organism>
<feature type="region of interest" description="Disordered" evidence="1">
    <location>
        <begin position="240"/>
        <end position="309"/>
    </location>
</feature>
<name>A0A9W9ZQU7_9CNID</name>
<accession>A0A9W9ZQU7</accession>